<dbReference type="SUPFAM" id="SSF47336">
    <property type="entry name" value="ACP-like"/>
    <property type="match status" value="1"/>
</dbReference>
<organism evidence="4 5">
    <name type="scientific">Cladosporium halotolerans</name>
    <dbReference type="NCBI Taxonomy" id="1052096"/>
    <lineage>
        <taxon>Eukaryota</taxon>
        <taxon>Fungi</taxon>
        <taxon>Dikarya</taxon>
        <taxon>Ascomycota</taxon>
        <taxon>Pezizomycotina</taxon>
        <taxon>Dothideomycetes</taxon>
        <taxon>Dothideomycetidae</taxon>
        <taxon>Cladosporiales</taxon>
        <taxon>Cladosporiaceae</taxon>
        <taxon>Cladosporium</taxon>
    </lineage>
</organism>
<dbReference type="Pfam" id="PF00550">
    <property type="entry name" value="PP-binding"/>
    <property type="match status" value="1"/>
</dbReference>
<dbReference type="GeneID" id="96009331"/>
<dbReference type="InterPro" id="IPR036291">
    <property type="entry name" value="NAD(P)-bd_dom_sf"/>
</dbReference>
<dbReference type="InterPro" id="IPR051414">
    <property type="entry name" value="Adenylate-forming_Reductase"/>
</dbReference>
<dbReference type="SUPFAM" id="SSF56801">
    <property type="entry name" value="Acetyl-CoA synthetase-like"/>
    <property type="match status" value="1"/>
</dbReference>
<dbReference type="EMBL" id="JAAQHG020000037">
    <property type="protein sequence ID" value="KAL1583251.1"/>
    <property type="molecule type" value="Genomic_DNA"/>
</dbReference>
<dbReference type="InterPro" id="IPR020845">
    <property type="entry name" value="AMP-binding_CS"/>
</dbReference>
<dbReference type="InterPro" id="IPR036736">
    <property type="entry name" value="ACP-like_sf"/>
</dbReference>
<dbReference type="Gene3D" id="1.10.1200.10">
    <property type="entry name" value="ACP-like"/>
    <property type="match status" value="1"/>
</dbReference>
<dbReference type="InterPro" id="IPR042099">
    <property type="entry name" value="ANL_N_sf"/>
</dbReference>
<dbReference type="InterPro" id="IPR009081">
    <property type="entry name" value="PP-bd_ACP"/>
</dbReference>
<dbReference type="PROSITE" id="PS50075">
    <property type="entry name" value="CARRIER"/>
    <property type="match status" value="1"/>
</dbReference>
<dbReference type="InterPro" id="IPR000873">
    <property type="entry name" value="AMP-dep_synth/lig_dom"/>
</dbReference>
<proteinExistence type="predicted"/>
<keyword evidence="1" id="KW-0596">Phosphopantetheine</keyword>
<evidence type="ECO:0000313" key="5">
    <source>
        <dbReference type="Proteomes" id="UP000803884"/>
    </source>
</evidence>
<dbReference type="SUPFAM" id="SSF51735">
    <property type="entry name" value="NAD(P)-binding Rossmann-fold domains"/>
    <property type="match status" value="1"/>
</dbReference>
<evidence type="ECO:0000256" key="1">
    <source>
        <dbReference type="ARBA" id="ARBA00022450"/>
    </source>
</evidence>
<dbReference type="Gene3D" id="3.40.50.12780">
    <property type="entry name" value="N-terminal domain of ligase-like"/>
    <property type="match status" value="1"/>
</dbReference>
<evidence type="ECO:0000256" key="2">
    <source>
        <dbReference type="ARBA" id="ARBA00022553"/>
    </source>
</evidence>
<dbReference type="AlphaFoldDB" id="A0AB34KH11"/>
<gene>
    <name evidence="4" type="ORF">WHR41_07889</name>
</gene>
<dbReference type="PROSITE" id="PS00012">
    <property type="entry name" value="PHOSPHOPANTETHEINE"/>
    <property type="match status" value="1"/>
</dbReference>
<comment type="caution">
    <text evidence="4">The sequence shown here is derived from an EMBL/GenBank/DDBJ whole genome shotgun (WGS) entry which is preliminary data.</text>
</comment>
<feature type="domain" description="Carrier" evidence="3">
    <location>
        <begin position="544"/>
        <end position="627"/>
    </location>
</feature>
<evidence type="ECO:0000313" key="4">
    <source>
        <dbReference type="EMBL" id="KAL1583251.1"/>
    </source>
</evidence>
<keyword evidence="5" id="KW-1185">Reference proteome</keyword>
<dbReference type="PROSITE" id="PS00455">
    <property type="entry name" value="AMP_BINDING"/>
    <property type="match status" value="1"/>
</dbReference>
<dbReference type="Pfam" id="PF00501">
    <property type="entry name" value="AMP-binding"/>
    <property type="match status" value="1"/>
</dbReference>
<dbReference type="PANTHER" id="PTHR43439">
    <property type="entry name" value="PHENYLACETATE-COENZYME A LIGASE"/>
    <property type="match status" value="1"/>
</dbReference>
<sequence>MPCAERSLPETIDAIAKESPDQVWARFPRSEAALEDGELTTVTFAVLSNAINRLAWHLDALLTRRHDLETVAYIGPSDIRYYIFACAACKFRVKALFPSPRNHLDADLSLLEATDCRTLFRPREKRPDDLFRSLLEKDGNLEFELPELNDLLDPNVVDAYPWTKTYAEVANEPFLVLHTSGSTGFPKPVDIRHNLIATIDAQQLLQDIAGRHVTARDWANRRVYTALPPFHSAGWDFFSYSCFQSTELLLGPSQAPPSVHTVELVLKHGIAEAGILPPSLLAEVAADDELVKTMCKWSSVTYGGGPLPQAAGDALQTKLKVLQILGSTETFNLPELLPAEQDDWPYHCYHPSLGIQFREHMQGLYELIFVRTPESSRHQGAFCTFPDADEYSMKDLYERHPRKPDLWRYRGRLDDIIVLSNGEKFNPVSAESWISHENGIKSALVAGAGQEQPGLLVEPSQNQLGSRDKHTIVSKVLGANEMLPSHAQIHPSHVRLLHPDQNFLRSSKGEVQRMPTINALKETIDDLYSNPGIDTESTQALETSSLPALTESILQIMSKELLSGAKIRENDNIFDFGFDSLKVTRLLRLVRKGLSDRADTVQKRLTARTIYQNPSAAMLSNALMQSITGEIPSPGESDAGETSMQQILDSYTSKLDDLDRTEVMVLTGSTGSVGSYFLDCLIRQRKFAKIVCLNRTGGTLGKQQRIHQARGLTDEFSNVQFLECDLAKDKLGLSKAQYATLTNETTHIFHGAWEVNFNLPMSSFEPQLDACYRLIELAHRSMKHAAVSFISSVGAANNWAYIYDGKVPEQPLGDFAVAEPMGYAQSKLLGELLFLDANRRFSVPVTICRVGQVAGPVKSELGAWNLNEWFPSVINSAKALGKLPDSLGAMDRMDWVPVDILADVLEEIVTKKTQTGEASKAQSNEHEGSDAEFFGVVNPRVSHWSQIVAEVASCMVPRPEVVPYTDWLAALKNASDQRPDEVESIPAIKLLDFFHDIGRKDAKRPQFSTAMTEKACPTLREAGPVSIEWLALWMRQWGMKVDLDLAQL</sequence>
<dbReference type="Pfam" id="PF23562">
    <property type="entry name" value="AMP-binding_C_3"/>
    <property type="match status" value="1"/>
</dbReference>
<dbReference type="PANTHER" id="PTHR43439:SF2">
    <property type="entry name" value="ENZYME, PUTATIVE (JCVI)-RELATED"/>
    <property type="match status" value="1"/>
</dbReference>
<dbReference type="InterPro" id="IPR006162">
    <property type="entry name" value="Ppantetheine_attach_site"/>
</dbReference>
<keyword evidence="2" id="KW-0597">Phosphoprotein</keyword>
<protein>
    <recommendedName>
        <fullName evidence="3">Carrier domain-containing protein</fullName>
    </recommendedName>
</protein>
<reference evidence="4 5" key="1">
    <citation type="journal article" date="2020" name="Microbiol. Resour. Announc.">
        <title>Draft Genome Sequence of a Cladosporium Species Isolated from the Mesophotic Ascidian Didemnum maculosum.</title>
        <authorList>
            <person name="Gioti A."/>
            <person name="Siaperas R."/>
            <person name="Nikolaivits E."/>
            <person name="Le Goff G."/>
            <person name="Ouazzani J."/>
            <person name="Kotoulas G."/>
            <person name="Topakas E."/>
        </authorList>
    </citation>
    <scope>NUCLEOTIDE SEQUENCE [LARGE SCALE GENOMIC DNA]</scope>
    <source>
        <strain evidence="4 5">TM138-S3</strain>
    </source>
</reference>
<dbReference type="Proteomes" id="UP000803884">
    <property type="component" value="Unassembled WGS sequence"/>
</dbReference>
<dbReference type="Pfam" id="PF07993">
    <property type="entry name" value="NAD_binding_4"/>
    <property type="match status" value="1"/>
</dbReference>
<accession>A0AB34KH11</accession>
<dbReference type="Gene3D" id="3.40.50.720">
    <property type="entry name" value="NAD(P)-binding Rossmann-like Domain"/>
    <property type="match status" value="1"/>
</dbReference>
<dbReference type="RefSeq" id="XP_069226358.1">
    <property type="nucleotide sequence ID" value="XM_069376493.1"/>
</dbReference>
<dbReference type="InterPro" id="IPR013120">
    <property type="entry name" value="FAR_NAD-bd"/>
</dbReference>
<evidence type="ECO:0000259" key="3">
    <source>
        <dbReference type="PROSITE" id="PS50075"/>
    </source>
</evidence>
<name>A0AB34KH11_9PEZI</name>